<organism evidence="1 2">
    <name type="scientific">Pontiella desulfatans</name>
    <dbReference type="NCBI Taxonomy" id="2750659"/>
    <lineage>
        <taxon>Bacteria</taxon>
        <taxon>Pseudomonadati</taxon>
        <taxon>Kiritimatiellota</taxon>
        <taxon>Kiritimatiellia</taxon>
        <taxon>Kiritimatiellales</taxon>
        <taxon>Pontiellaceae</taxon>
        <taxon>Pontiella</taxon>
    </lineage>
</organism>
<dbReference type="RefSeq" id="WP_136080711.1">
    <property type="nucleotide sequence ID" value="NZ_CAAHFG010000002.1"/>
</dbReference>
<dbReference type="AlphaFoldDB" id="A0A6C2U5J5"/>
<name>A0A6C2U5J5_PONDE</name>
<dbReference type="EMBL" id="CAAHFG010000002">
    <property type="protein sequence ID" value="VGO15109.1"/>
    <property type="molecule type" value="Genomic_DNA"/>
</dbReference>
<proteinExistence type="predicted"/>
<evidence type="ECO:0000313" key="2">
    <source>
        <dbReference type="Proteomes" id="UP000366872"/>
    </source>
</evidence>
<gene>
    <name evidence="1" type="ORF">PDESU_03689</name>
</gene>
<sequence length="96" mass="10481">MAKILTDKEMGQIVFDATHRNDVIECADAYLHFLEDLGELIAAHFGGVRGGIGLPDGDGLGWTCGFHINECVPSDGGVFRDYDPDVIWKDGVENQD</sequence>
<accession>A0A6C2U5J5</accession>
<keyword evidence="2" id="KW-1185">Reference proteome</keyword>
<reference evidence="1 2" key="1">
    <citation type="submission" date="2019-04" db="EMBL/GenBank/DDBJ databases">
        <authorList>
            <person name="Van Vliet M D."/>
        </authorList>
    </citation>
    <scope>NUCLEOTIDE SEQUENCE [LARGE SCALE GENOMIC DNA]</scope>
    <source>
        <strain evidence="1 2">F1</strain>
    </source>
</reference>
<evidence type="ECO:0000313" key="1">
    <source>
        <dbReference type="EMBL" id="VGO15109.1"/>
    </source>
</evidence>
<dbReference type="Proteomes" id="UP000366872">
    <property type="component" value="Unassembled WGS sequence"/>
</dbReference>
<protein>
    <submittedName>
        <fullName evidence="1">Uncharacterized protein</fullName>
    </submittedName>
</protein>